<evidence type="ECO:0000313" key="3">
    <source>
        <dbReference type="Proteomes" id="UP000049855"/>
    </source>
</evidence>
<dbReference type="RefSeq" id="WP_021167914.1">
    <property type="nucleotide sequence ID" value="NZ_CTRP01000012.1"/>
</dbReference>
<reference evidence="3" key="1">
    <citation type="submission" date="2015-03" db="EMBL/GenBank/DDBJ databases">
        <authorList>
            <person name="Nijsse Bart"/>
        </authorList>
    </citation>
    <scope>NUCLEOTIDE SEQUENCE [LARGE SCALE GENOMIC DNA]</scope>
</reference>
<proteinExistence type="predicted"/>
<accession>A0A0U1L0B9</accession>
<keyword evidence="1" id="KW-0812">Transmembrane</keyword>
<feature type="transmembrane region" description="Helical" evidence="1">
    <location>
        <begin position="20"/>
        <end position="39"/>
    </location>
</feature>
<name>A0A0U1L0B9_9FIRM</name>
<evidence type="ECO:0000313" key="2">
    <source>
        <dbReference type="EMBL" id="CQR73106.1"/>
    </source>
</evidence>
<keyword evidence="1" id="KW-1133">Transmembrane helix</keyword>
<dbReference type="Proteomes" id="UP000049855">
    <property type="component" value="Unassembled WGS sequence"/>
</dbReference>
<dbReference type="EMBL" id="CTRP01000012">
    <property type="protein sequence ID" value="CQR73106.1"/>
    <property type="molecule type" value="Genomic_DNA"/>
</dbReference>
<protein>
    <submittedName>
        <fullName evidence="2">Uncharacterized protein</fullName>
    </submittedName>
</protein>
<gene>
    <name evidence="2" type="ORF">SpAn4DRAFT_2338</name>
</gene>
<organism evidence="2 3">
    <name type="scientific">Sporomusa ovata</name>
    <dbReference type="NCBI Taxonomy" id="2378"/>
    <lineage>
        <taxon>Bacteria</taxon>
        <taxon>Bacillati</taxon>
        <taxon>Bacillota</taxon>
        <taxon>Negativicutes</taxon>
        <taxon>Selenomonadales</taxon>
        <taxon>Sporomusaceae</taxon>
        <taxon>Sporomusa</taxon>
    </lineage>
</organism>
<evidence type="ECO:0000256" key="1">
    <source>
        <dbReference type="SAM" id="Phobius"/>
    </source>
</evidence>
<sequence length="40" mass="4482">MVAEQEASKPQIGEIEKRAWPLKGSIVAFASIVYVFLMIM</sequence>
<keyword evidence="1" id="KW-0472">Membrane</keyword>
<keyword evidence="3" id="KW-1185">Reference proteome</keyword>
<dbReference type="AlphaFoldDB" id="A0A0U1L0B9"/>